<accession>A0A9X3DSB0</accession>
<keyword evidence="3" id="KW-1185">Reference proteome</keyword>
<feature type="chain" id="PRO_5040788760" evidence="1">
    <location>
        <begin position="21"/>
        <end position="108"/>
    </location>
</feature>
<protein>
    <submittedName>
        <fullName evidence="2">Uncharacterized protein</fullName>
    </submittedName>
</protein>
<evidence type="ECO:0000256" key="1">
    <source>
        <dbReference type="SAM" id="SignalP"/>
    </source>
</evidence>
<evidence type="ECO:0000313" key="3">
    <source>
        <dbReference type="Proteomes" id="UP001146019"/>
    </source>
</evidence>
<organism evidence="2 3">
    <name type="scientific">Acinetobacter nematophilus</name>
    <dbReference type="NCBI Taxonomy" id="2994642"/>
    <lineage>
        <taxon>Bacteria</taxon>
        <taxon>Pseudomonadati</taxon>
        <taxon>Pseudomonadota</taxon>
        <taxon>Gammaproteobacteria</taxon>
        <taxon>Moraxellales</taxon>
        <taxon>Moraxellaceae</taxon>
        <taxon>Acinetobacter</taxon>
    </lineage>
</organism>
<gene>
    <name evidence="2" type="ORF">OSH00_05410</name>
</gene>
<name>A0A9X3DSB0_9GAMM</name>
<sequence length="108" mass="12107">MKKIFIVLCFNLLLCNSVFANSGFYNSKISAITIHDSWNVFIIELKSPVANGENCGVSNAVVLRKDHYLFKEMYAALLSAFHAQTVISGWANGCFGQYPVLTRLDLRK</sequence>
<proteinExistence type="predicted"/>
<reference evidence="2" key="1">
    <citation type="submission" date="2022-11" db="EMBL/GenBank/DDBJ databases">
        <title>Biodiversity and phylogenetic relationships of bacteria.</title>
        <authorList>
            <person name="Machado R.A.R."/>
            <person name="Bhat A."/>
            <person name="Loulou A."/>
            <person name="Kallel S."/>
        </authorList>
    </citation>
    <scope>NUCLEOTIDE SEQUENCE</scope>
    <source>
        <strain evidence="2">A-IN1</strain>
    </source>
</reference>
<dbReference type="EMBL" id="JAPKMY010000002">
    <property type="protein sequence ID" value="MCX5467178.1"/>
    <property type="molecule type" value="Genomic_DNA"/>
</dbReference>
<feature type="signal peptide" evidence="1">
    <location>
        <begin position="1"/>
        <end position="20"/>
    </location>
</feature>
<keyword evidence="1" id="KW-0732">Signal</keyword>
<dbReference type="RefSeq" id="WP_266129576.1">
    <property type="nucleotide sequence ID" value="NZ_JAPKMY010000002.1"/>
</dbReference>
<dbReference type="AlphaFoldDB" id="A0A9X3DSB0"/>
<comment type="caution">
    <text evidence="2">The sequence shown here is derived from an EMBL/GenBank/DDBJ whole genome shotgun (WGS) entry which is preliminary data.</text>
</comment>
<evidence type="ECO:0000313" key="2">
    <source>
        <dbReference type="EMBL" id="MCX5467178.1"/>
    </source>
</evidence>
<dbReference type="Proteomes" id="UP001146019">
    <property type="component" value="Unassembled WGS sequence"/>
</dbReference>